<reference evidence="1 2" key="1">
    <citation type="submission" date="2019-11" db="EMBL/GenBank/DDBJ databases">
        <title>Whole genome sequence of Oryza granulata.</title>
        <authorList>
            <person name="Li W."/>
        </authorList>
    </citation>
    <scope>NUCLEOTIDE SEQUENCE [LARGE SCALE GENOMIC DNA]</scope>
    <source>
        <strain evidence="2">cv. Menghai</strain>
        <tissue evidence="1">Leaf</tissue>
    </source>
</reference>
<accession>A0A6G1E4P0</accession>
<organism evidence="1 2">
    <name type="scientific">Oryza meyeriana var. granulata</name>
    <dbReference type="NCBI Taxonomy" id="110450"/>
    <lineage>
        <taxon>Eukaryota</taxon>
        <taxon>Viridiplantae</taxon>
        <taxon>Streptophyta</taxon>
        <taxon>Embryophyta</taxon>
        <taxon>Tracheophyta</taxon>
        <taxon>Spermatophyta</taxon>
        <taxon>Magnoliopsida</taxon>
        <taxon>Liliopsida</taxon>
        <taxon>Poales</taxon>
        <taxon>Poaceae</taxon>
        <taxon>BOP clade</taxon>
        <taxon>Oryzoideae</taxon>
        <taxon>Oryzeae</taxon>
        <taxon>Oryzinae</taxon>
        <taxon>Oryza</taxon>
        <taxon>Oryza meyeriana</taxon>
    </lineage>
</organism>
<name>A0A6G1E4P0_9ORYZ</name>
<proteinExistence type="predicted"/>
<comment type="caution">
    <text evidence="1">The sequence shown here is derived from an EMBL/GenBank/DDBJ whole genome shotgun (WGS) entry which is preliminary data.</text>
</comment>
<sequence length="82" mass="9022">MVAWALSFHPVRRCGRNRHMARRARLAGAGMVHRSSIRGHMAVRFAGERRGWSTEVISPVYSGGMGPDALNEDGPRRPLLGA</sequence>
<evidence type="ECO:0000313" key="2">
    <source>
        <dbReference type="Proteomes" id="UP000479710"/>
    </source>
</evidence>
<keyword evidence="2" id="KW-1185">Reference proteome</keyword>
<protein>
    <submittedName>
        <fullName evidence="1">Uncharacterized protein</fullName>
    </submittedName>
</protein>
<evidence type="ECO:0000313" key="1">
    <source>
        <dbReference type="EMBL" id="KAF0919631.1"/>
    </source>
</evidence>
<dbReference type="AlphaFoldDB" id="A0A6G1E4P0"/>
<dbReference type="Proteomes" id="UP000479710">
    <property type="component" value="Unassembled WGS sequence"/>
</dbReference>
<gene>
    <name evidence="1" type="ORF">E2562_030745</name>
</gene>
<dbReference type="EMBL" id="SPHZ02000005">
    <property type="protein sequence ID" value="KAF0919631.1"/>
    <property type="molecule type" value="Genomic_DNA"/>
</dbReference>